<reference evidence="6" key="1">
    <citation type="journal article" date="2020" name="Stud. Mycol.">
        <title>101 Dothideomycetes genomes: a test case for predicting lifestyles and emergence of pathogens.</title>
        <authorList>
            <person name="Haridas S."/>
            <person name="Albert R."/>
            <person name="Binder M."/>
            <person name="Bloem J."/>
            <person name="Labutti K."/>
            <person name="Salamov A."/>
            <person name="Andreopoulos B."/>
            <person name="Baker S."/>
            <person name="Barry K."/>
            <person name="Bills G."/>
            <person name="Bluhm B."/>
            <person name="Cannon C."/>
            <person name="Castanera R."/>
            <person name="Culley D."/>
            <person name="Daum C."/>
            <person name="Ezra D."/>
            <person name="Gonzalez J."/>
            <person name="Henrissat B."/>
            <person name="Kuo A."/>
            <person name="Liang C."/>
            <person name="Lipzen A."/>
            <person name="Lutzoni F."/>
            <person name="Magnuson J."/>
            <person name="Mondo S."/>
            <person name="Nolan M."/>
            <person name="Ohm R."/>
            <person name="Pangilinan J."/>
            <person name="Park H.-J."/>
            <person name="Ramirez L."/>
            <person name="Alfaro M."/>
            <person name="Sun H."/>
            <person name="Tritt A."/>
            <person name="Yoshinaga Y."/>
            <person name="Zwiers L.-H."/>
            <person name="Turgeon B."/>
            <person name="Goodwin S."/>
            <person name="Spatafora J."/>
            <person name="Crous P."/>
            <person name="Grigoriev I."/>
        </authorList>
    </citation>
    <scope>NUCLEOTIDE SEQUENCE</scope>
    <source>
        <strain evidence="6">CBS 130266</strain>
    </source>
</reference>
<keyword evidence="5" id="KW-0560">Oxidoreductase</keyword>
<dbReference type="Gene3D" id="3.50.50.60">
    <property type="entry name" value="FAD/NAD(P)-binding domain"/>
    <property type="match status" value="3"/>
</dbReference>
<dbReference type="GO" id="GO:0050661">
    <property type="term" value="F:NADP binding"/>
    <property type="evidence" value="ECO:0007669"/>
    <property type="project" value="InterPro"/>
</dbReference>
<dbReference type="Proteomes" id="UP000800235">
    <property type="component" value="Unassembled WGS sequence"/>
</dbReference>
<dbReference type="PIRSF" id="PIRSF000332">
    <property type="entry name" value="FMO"/>
    <property type="match status" value="1"/>
</dbReference>
<dbReference type="InterPro" id="IPR050346">
    <property type="entry name" value="FMO-like"/>
</dbReference>
<gene>
    <name evidence="6" type="ORF">EJ08DRAFT_725344</name>
</gene>
<name>A0A9P4U188_9PEZI</name>
<evidence type="ECO:0000256" key="5">
    <source>
        <dbReference type="ARBA" id="ARBA00023002"/>
    </source>
</evidence>
<dbReference type="OrthoDB" id="66881at2759"/>
<organism evidence="6 7">
    <name type="scientific">Tothia fuscella</name>
    <dbReference type="NCBI Taxonomy" id="1048955"/>
    <lineage>
        <taxon>Eukaryota</taxon>
        <taxon>Fungi</taxon>
        <taxon>Dikarya</taxon>
        <taxon>Ascomycota</taxon>
        <taxon>Pezizomycotina</taxon>
        <taxon>Dothideomycetes</taxon>
        <taxon>Pleosporomycetidae</taxon>
        <taxon>Venturiales</taxon>
        <taxon>Cylindrosympodiaceae</taxon>
        <taxon>Tothia</taxon>
    </lineage>
</organism>
<dbReference type="SUPFAM" id="SSF51905">
    <property type="entry name" value="FAD/NAD(P)-binding domain"/>
    <property type="match status" value="1"/>
</dbReference>
<dbReference type="PRINTS" id="PR00419">
    <property type="entry name" value="ADXRDTASE"/>
</dbReference>
<dbReference type="PANTHER" id="PTHR23023">
    <property type="entry name" value="DIMETHYLANILINE MONOOXYGENASE"/>
    <property type="match status" value="1"/>
</dbReference>
<proteinExistence type="inferred from homology"/>
<dbReference type="InterPro" id="IPR036188">
    <property type="entry name" value="FAD/NAD-bd_sf"/>
</dbReference>
<evidence type="ECO:0000256" key="3">
    <source>
        <dbReference type="ARBA" id="ARBA00022827"/>
    </source>
</evidence>
<dbReference type="InterPro" id="IPR000960">
    <property type="entry name" value="Flavin_mOase"/>
</dbReference>
<keyword evidence="3" id="KW-0274">FAD</keyword>
<evidence type="ECO:0000313" key="6">
    <source>
        <dbReference type="EMBL" id="KAF2434419.1"/>
    </source>
</evidence>
<evidence type="ECO:0000256" key="4">
    <source>
        <dbReference type="ARBA" id="ARBA00022857"/>
    </source>
</evidence>
<keyword evidence="6" id="KW-0503">Monooxygenase</keyword>
<keyword evidence="2" id="KW-0285">Flavoprotein</keyword>
<keyword evidence="4" id="KW-0521">NADP</keyword>
<evidence type="ECO:0000256" key="1">
    <source>
        <dbReference type="ARBA" id="ARBA00009183"/>
    </source>
</evidence>
<keyword evidence="7" id="KW-1185">Reference proteome</keyword>
<protein>
    <submittedName>
        <fullName evidence="6">Dimethylaniline monooxygenase</fullName>
    </submittedName>
</protein>
<dbReference type="GO" id="GO:0004499">
    <property type="term" value="F:N,N-dimethylaniline monooxygenase activity"/>
    <property type="evidence" value="ECO:0007669"/>
    <property type="project" value="InterPro"/>
</dbReference>
<accession>A0A9P4U188</accession>
<dbReference type="EMBL" id="MU007016">
    <property type="protein sequence ID" value="KAF2434419.1"/>
    <property type="molecule type" value="Genomic_DNA"/>
</dbReference>
<dbReference type="AlphaFoldDB" id="A0A9P4U188"/>
<comment type="similarity">
    <text evidence="1">Belongs to the FMO family.</text>
</comment>
<evidence type="ECO:0000313" key="7">
    <source>
        <dbReference type="Proteomes" id="UP000800235"/>
    </source>
</evidence>
<dbReference type="Pfam" id="PF00743">
    <property type="entry name" value="FMO-like"/>
    <property type="match status" value="1"/>
</dbReference>
<dbReference type="GO" id="GO:0050660">
    <property type="term" value="F:flavin adenine dinucleotide binding"/>
    <property type="evidence" value="ECO:0007669"/>
    <property type="project" value="InterPro"/>
</dbReference>
<sequence length="516" mass="58449">MRVAVIGGGPSGLVTLKHLITAHEHFLETEPIEARLFESEADIGGVFKHRVYEDAELVSSRQLTTFSDFRVPHLPDFLSTEQYCQYLEQYCDHFKLRPHINLSTPVRVIEQWQCDAIAVCSGLHNIPNIPNVKGVEEGVEGIPMAMHSSQVNRREQFGVGKDIMILGTGETGMDIAYMAVTSDTKSVTLCHRNGFHVAPKRALNPLWFKMKSTQHETPNVPYDVGAASLFDTAYVHHIWRDSLRSWAYYDKFAKWSVWLVSGTQAGLDQWVGELPFDRHYNSKIFFNKSTKAMSYISAPYRTDSLVNKARSHIAQVPIPDTCGRVIDLAPWPDYIDEHGVVHFTENGRAEAETMRKKICRPHVLIFATGYAQEFSFLDSTYPIPKDANMRGIWKDGDETVGFIGFIRPSFGAIPPLAELQAQLWILNLLGRLPAPLKPENHYCLHHVLSSRIQCGVDHESYAYQLACDMGSAPSFTSTATRGKFRLEGPWKWEGAQKVMETEIWETIARRRFFIGT</sequence>
<evidence type="ECO:0000256" key="2">
    <source>
        <dbReference type="ARBA" id="ARBA00022630"/>
    </source>
</evidence>
<comment type="caution">
    <text evidence="6">The sequence shown here is derived from an EMBL/GenBank/DDBJ whole genome shotgun (WGS) entry which is preliminary data.</text>
</comment>
<dbReference type="InterPro" id="IPR020946">
    <property type="entry name" value="Flavin_mOase-like"/>
</dbReference>